<comment type="caution">
    <text evidence="2">The sequence shown here is derived from an EMBL/GenBank/DDBJ whole genome shotgun (WGS) entry which is preliminary data.</text>
</comment>
<protein>
    <submittedName>
        <fullName evidence="2">VWFA-related protein</fullName>
    </submittedName>
</protein>
<organism evidence="2 3">
    <name type="scientific">Granulicella aggregans</name>
    <dbReference type="NCBI Taxonomy" id="474949"/>
    <lineage>
        <taxon>Bacteria</taxon>
        <taxon>Pseudomonadati</taxon>
        <taxon>Acidobacteriota</taxon>
        <taxon>Terriglobia</taxon>
        <taxon>Terriglobales</taxon>
        <taxon>Acidobacteriaceae</taxon>
        <taxon>Granulicella</taxon>
    </lineage>
</organism>
<dbReference type="AlphaFoldDB" id="A0A7W8E2R0"/>
<gene>
    <name evidence="2" type="ORF">HDF16_000069</name>
</gene>
<feature type="compositionally biased region" description="Basic and acidic residues" evidence="1">
    <location>
        <begin position="1"/>
        <end position="18"/>
    </location>
</feature>
<dbReference type="InterPro" id="IPR017802">
    <property type="entry name" value="VWFA-rel_acidobac-type"/>
</dbReference>
<dbReference type="RefSeq" id="WP_184213063.1">
    <property type="nucleotide sequence ID" value="NZ_JACHIP010000001.1"/>
</dbReference>
<proteinExistence type="predicted"/>
<evidence type="ECO:0000313" key="2">
    <source>
        <dbReference type="EMBL" id="MBB5055400.1"/>
    </source>
</evidence>
<dbReference type="EMBL" id="JACHIP010000001">
    <property type="protein sequence ID" value="MBB5055400.1"/>
    <property type="molecule type" value="Genomic_DNA"/>
</dbReference>
<feature type="region of interest" description="Disordered" evidence="1">
    <location>
        <begin position="1"/>
        <end position="30"/>
    </location>
</feature>
<keyword evidence="3" id="KW-1185">Reference proteome</keyword>
<reference evidence="2 3" key="1">
    <citation type="submission" date="2020-08" db="EMBL/GenBank/DDBJ databases">
        <title>Genomic Encyclopedia of Type Strains, Phase IV (KMG-V): Genome sequencing to study the core and pangenomes of soil and plant-associated prokaryotes.</title>
        <authorList>
            <person name="Whitman W."/>
        </authorList>
    </citation>
    <scope>NUCLEOTIDE SEQUENCE [LARGE SCALE GENOMIC DNA]</scope>
    <source>
        <strain evidence="2 3">M8UP14</strain>
    </source>
</reference>
<evidence type="ECO:0000256" key="1">
    <source>
        <dbReference type="SAM" id="MobiDB-lite"/>
    </source>
</evidence>
<accession>A0A7W8E2R0</accession>
<name>A0A7W8E2R0_9BACT</name>
<sequence length="406" mass="45692">MNTPREDQLLNRIRDRANPPRPARQTQYTRTSTFPFTLREADDPDRHLKHRTVGGLHSILFRMSTLSRSLLTPLLMIPLVALNAQAPLRPHPKQDREVSLNVVVTAKDGVPVAGLTQQDFMLKDNNSPAKITQFETVAADTSPTEVILVIDSVNLNFVRLADERIRIEQFLKRNESLPVPTALAFFTDHGLQLQQGYSTNGKELSDTLDHYVTGFRTTTRSSQHEQQDRFNLSMAAMTELIAHESLRPGRKLVFWVSPGWPLLTGPEINLTSRQQDGLFRDIVGFATQMLQAQITLYSLNPLGTDEATERTFYYQNFLKGVSKAGQVEIGDLSLQVLAAQSGGLVLNSTNDLENELKTCFAETKSSYKISFNEVQGESENEYHRIEVVVAKPGLKTRTKYAYYAQP</sequence>
<dbReference type="NCBIfam" id="TIGR03436">
    <property type="entry name" value="acidobact_VWFA"/>
    <property type="match status" value="1"/>
</dbReference>
<dbReference type="Proteomes" id="UP000540989">
    <property type="component" value="Unassembled WGS sequence"/>
</dbReference>
<evidence type="ECO:0000313" key="3">
    <source>
        <dbReference type="Proteomes" id="UP000540989"/>
    </source>
</evidence>